<keyword evidence="4" id="KW-1185">Reference proteome</keyword>
<dbReference type="EMBL" id="AP023359">
    <property type="protein sequence ID" value="BCJ67852.1"/>
    <property type="molecule type" value="Genomic_DNA"/>
</dbReference>
<keyword evidence="1" id="KW-0472">Membrane</keyword>
<dbReference type="RefSeq" id="WP_212817111.1">
    <property type="nucleotide sequence ID" value="NZ_AP023359.1"/>
</dbReference>
<keyword evidence="1" id="KW-0812">Transmembrane</keyword>
<sequence>MRTKVLTAAGLLLLAAVPVVLVLSGRTELRLSADEEAGPVPLAAVVVSMLAALLLTRLVPPRLPGLPPVDAGLRGTYRRQAVGLTLIALVFPVVVLVVFALPDGELFYGLVKVVLLIGVSWLVLRRWPAPSPAAAHRALLPRRWYLFGAVPAVLAWGYLLYYSPLAGDRDMSGYEAYDPAVLVGAAVLTFLTASVTEEIFYRVFLQTRLEVLLGRWPAIVATALLFAAMHAHRFGTGPFGDNLAVILVWNGGFGLLTGYLWARYRNVWVLIVVHGAVNSIGLLPLLFG</sequence>
<evidence type="ECO:0000313" key="3">
    <source>
        <dbReference type="EMBL" id="BCJ67852.1"/>
    </source>
</evidence>
<feature type="transmembrane region" description="Helical" evidence="1">
    <location>
        <begin position="243"/>
        <end position="262"/>
    </location>
</feature>
<evidence type="ECO:0000256" key="1">
    <source>
        <dbReference type="SAM" id="Phobius"/>
    </source>
</evidence>
<dbReference type="AlphaFoldDB" id="A0A810N314"/>
<protein>
    <recommendedName>
        <fullName evidence="2">CAAX prenyl protease 2/Lysostaphin resistance protein A-like domain-containing protein</fullName>
    </recommendedName>
</protein>
<keyword evidence="1" id="KW-1133">Transmembrane helix</keyword>
<feature type="domain" description="CAAX prenyl protease 2/Lysostaphin resistance protein A-like" evidence="2">
    <location>
        <begin position="183"/>
        <end position="279"/>
    </location>
</feature>
<name>A0A810N314_9ACTN</name>
<dbReference type="InterPro" id="IPR003675">
    <property type="entry name" value="Rce1/LyrA-like_dom"/>
</dbReference>
<feature type="transmembrane region" description="Helical" evidence="1">
    <location>
        <begin position="40"/>
        <end position="60"/>
    </location>
</feature>
<dbReference type="KEGG" id="pry:Prubr_48730"/>
<accession>A0A810N314</accession>
<dbReference type="Pfam" id="PF02517">
    <property type="entry name" value="Rce1-like"/>
    <property type="match status" value="1"/>
</dbReference>
<organism evidence="3 4">
    <name type="scientific">Polymorphospora rubra</name>
    <dbReference type="NCBI Taxonomy" id="338584"/>
    <lineage>
        <taxon>Bacteria</taxon>
        <taxon>Bacillati</taxon>
        <taxon>Actinomycetota</taxon>
        <taxon>Actinomycetes</taxon>
        <taxon>Micromonosporales</taxon>
        <taxon>Micromonosporaceae</taxon>
        <taxon>Polymorphospora</taxon>
    </lineage>
</organism>
<proteinExistence type="predicted"/>
<dbReference type="Proteomes" id="UP000680866">
    <property type="component" value="Chromosome"/>
</dbReference>
<feature type="transmembrane region" description="Helical" evidence="1">
    <location>
        <begin position="81"/>
        <end position="100"/>
    </location>
</feature>
<dbReference type="GO" id="GO:0080120">
    <property type="term" value="P:CAAX-box protein maturation"/>
    <property type="evidence" value="ECO:0007669"/>
    <property type="project" value="UniProtKB-ARBA"/>
</dbReference>
<reference evidence="3" key="1">
    <citation type="submission" date="2020-08" db="EMBL/GenBank/DDBJ databases">
        <title>Whole genome shotgun sequence of Polymorphospora rubra NBRC 101157.</title>
        <authorList>
            <person name="Komaki H."/>
            <person name="Tamura T."/>
        </authorList>
    </citation>
    <scope>NUCLEOTIDE SEQUENCE</scope>
    <source>
        <strain evidence="3">NBRC 101157</strain>
    </source>
</reference>
<evidence type="ECO:0000259" key="2">
    <source>
        <dbReference type="Pfam" id="PF02517"/>
    </source>
</evidence>
<feature type="transmembrane region" description="Helical" evidence="1">
    <location>
        <begin position="181"/>
        <end position="200"/>
    </location>
</feature>
<feature type="transmembrane region" description="Helical" evidence="1">
    <location>
        <begin position="267"/>
        <end position="287"/>
    </location>
</feature>
<feature type="transmembrane region" description="Helical" evidence="1">
    <location>
        <begin position="106"/>
        <end position="124"/>
    </location>
</feature>
<dbReference type="GO" id="GO:0004175">
    <property type="term" value="F:endopeptidase activity"/>
    <property type="evidence" value="ECO:0007669"/>
    <property type="project" value="UniProtKB-ARBA"/>
</dbReference>
<gene>
    <name evidence="3" type="ORF">Prubr_48730</name>
</gene>
<feature type="transmembrane region" description="Helical" evidence="1">
    <location>
        <begin position="212"/>
        <end position="231"/>
    </location>
</feature>
<evidence type="ECO:0000313" key="4">
    <source>
        <dbReference type="Proteomes" id="UP000680866"/>
    </source>
</evidence>
<feature type="transmembrane region" description="Helical" evidence="1">
    <location>
        <begin position="144"/>
        <end position="161"/>
    </location>
</feature>